<keyword evidence="4 12" id="KW-0812">Transmembrane</keyword>
<dbReference type="InterPro" id="IPR013875">
    <property type="entry name" value="Pam17"/>
</dbReference>
<evidence type="ECO:0000256" key="2">
    <source>
        <dbReference type="ARBA" id="ARBA00006837"/>
    </source>
</evidence>
<dbReference type="AlphaFoldDB" id="A0A4P9ZHM0"/>
<protein>
    <recommendedName>
        <fullName evidence="12">Presequence translocated-associated motor subunit PAM17</fullName>
    </recommendedName>
</protein>
<comment type="function">
    <text evidence="12">Component of the PAM complex, a complex required for the translocation of transit peptide-containing proteins from the inner membrane into the mitochondrial matrix in an ATP-dependent manner.</text>
</comment>
<evidence type="ECO:0000256" key="7">
    <source>
        <dbReference type="ARBA" id="ARBA00022946"/>
    </source>
</evidence>
<evidence type="ECO:0000256" key="8">
    <source>
        <dbReference type="ARBA" id="ARBA00022989"/>
    </source>
</evidence>
<comment type="similarity">
    <text evidence="2 12">Belongs to the PAM17 family.</text>
</comment>
<keyword evidence="11 12" id="KW-0472">Membrane</keyword>
<dbReference type="PANTHER" id="PTHR28021">
    <property type="entry name" value="PRESEQUENCE TRANSLOCATED-ASSOCIATED MOTOR SUBUNIT PAM17, MITOCHONDRIAL"/>
    <property type="match status" value="1"/>
</dbReference>
<evidence type="ECO:0000313" key="13">
    <source>
        <dbReference type="EMBL" id="RKP32654.1"/>
    </source>
</evidence>
<proteinExistence type="inferred from homology"/>
<keyword evidence="5 12" id="KW-0999">Mitochondrion inner membrane</keyword>
<evidence type="ECO:0000256" key="4">
    <source>
        <dbReference type="ARBA" id="ARBA00022692"/>
    </source>
</evidence>
<evidence type="ECO:0000256" key="11">
    <source>
        <dbReference type="ARBA" id="ARBA00023136"/>
    </source>
</evidence>
<dbReference type="GO" id="GO:0001405">
    <property type="term" value="C:PAM complex, Tim23 associated import motor"/>
    <property type="evidence" value="ECO:0007669"/>
    <property type="project" value="UniProtKB-UniRule"/>
</dbReference>
<comment type="subunit">
    <text evidence="12">Component of the PAM complex.</text>
</comment>
<keyword evidence="3 12" id="KW-0813">Transport</keyword>
<keyword evidence="10 12" id="KW-0496">Mitochondrion</keyword>
<keyword evidence="9 12" id="KW-0811">Translocation</keyword>
<sequence>MIHIGLASRNSAAALFRRATRAKSSVPEMNWVDFFKLRTESKRINVATSSLTSVAGAFATLTYLGNFEIDVEKSIFGIDPFMVLGAAVIIGGVAGYLVGPSIGVRIFNLKNASVLPAFKAKDQIFLQRIKRNRVDPSSQSFSNPVPDYYGERINSLAKYKQWLHDCNAFRRKTEEFV</sequence>
<evidence type="ECO:0000256" key="5">
    <source>
        <dbReference type="ARBA" id="ARBA00022792"/>
    </source>
</evidence>
<evidence type="ECO:0000256" key="6">
    <source>
        <dbReference type="ARBA" id="ARBA00022927"/>
    </source>
</evidence>
<keyword evidence="14" id="KW-1185">Reference proteome</keyword>
<dbReference type="PANTHER" id="PTHR28021:SF1">
    <property type="entry name" value="PRESEQUENCE TRANSLOCATED-ASSOCIATED MOTOR SUBUNIT PAM17, MITOCHONDRIAL"/>
    <property type="match status" value="1"/>
</dbReference>
<evidence type="ECO:0000256" key="3">
    <source>
        <dbReference type="ARBA" id="ARBA00022448"/>
    </source>
</evidence>
<dbReference type="Proteomes" id="UP000268321">
    <property type="component" value="Unassembled WGS sequence"/>
</dbReference>
<dbReference type="Pfam" id="PF08566">
    <property type="entry name" value="Pam17"/>
    <property type="match status" value="1"/>
</dbReference>
<evidence type="ECO:0000256" key="12">
    <source>
        <dbReference type="RuleBase" id="RU367146"/>
    </source>
</evidence>
<evidence type="ECO:0000313" key="14">
    <source>
        <dbReference type="Proteomes" id="UP000268321"/>
    </source>
</evidence>
<name>A0A4P9ZHM0_9ASCO</name>
<keyword evidence="6 12" id="KW-0653">Protein transport</keyword>
<comment type="subcellular location">
    <subcellularLocation>
        <location evidence="1 12">Mitochondrion inner membrane</location>
        <topology evidence="1 12">Multi-pass membrane protein</topology>
    </subcellularLocation>
</comment>
<dbReference type="EMBL" id="ML004430">
    <property type="protein sequence ID" value="RKP32654.1"/>
    <property type="molecule type" value="Genomic_DNA"/>
</dbReference>
<gene>
    <name evidence="13" type="ORF">METBISCDRAFT_11881</name>
</gene>
<evidence type="ECO:0000256" key="1">
    <source>
        <dbReference type="ARBA" id="ARBA00004448"/>
    </source>
</evidence>
<keyword evidence="7" id="KW-0809">Transit peptide</keyword>
<evidence type="ECO:0000256" key="10">
    <source>
        <dbReference type="ARBA" id="ARBA00023128"/>
    </source>
</evidence>
<keyword evidence="8 12" id="KW-1133">Transmembrane helix</keyword>
<dbReference type="OrthoDB" id="5970083at2759"/>
<reference evidence="14" key="1">
    <citation type="journal article" date="2018" name="Nat. Microbiol.">
        <title>Leveraging single-cell genomics to expand the fungal tree of life.</title>
        <authorList>
            <person name="Ahrendt S.R."/>
            <person name="Quandt C.A."/>
            <person name="Ciobanu D."/>
            <person name="Clum A."/>
            <person name="Salamov A."/>
            <person name="Andreopoulos B."/>
            <person name="Cheng J.F."/>
            <person name="Woyke T."/>
            <person name="Pelin A."/>
            <person name="Henrissat B."/>
            <person name="Reynolds N.K."/>
            <person name="Benny G.L."/>
            <person name="Smith M.E."/>
            <person name="James T.Y."/>
            <person name="Grigoriev I.V."/>
        </authorList>
    </citation>
    <scope>NUCLEOTIDE SEQUENCE [LARGE SCALE GENOMIC DNA]</scope>
    <source>
        <strain evidence="14">Baker2002</strain>
    </source>
</reference>
<dbReference type="GO" id="GO:0030150">
    <property type="term" value="P:protein import into mitochondrial matrix"/>
    <property type="evidence" value="ECO:0007669"/>
    <property type="project" value="UniProtKB-UniRule"/>
</dbReference>
<evidence type="ECO:0000256" key="9">
    <source>
        <dbReference type="ARBA" id="ARBA00023010"/>
    </source>
</evidence>
<accession>A0A4P9ZHM0</accession>
<feature type="transmembrane region" description="Helical" evidence="12">
    <location>
        <begin position="76"/>
        <end position="98"/>
    </location>
</feature>
<organism evidence="13 14">
    <name type="scientific">Metschnikowia bicuspidata</name>
    <dbReference type="NCBI Taxonomy" id="27322"/>
    <lineage>
        <taxon>Eukaryota</taxon>
        <taxon>Fungi</taxon>
        <taxon>Dikarya</taxon>
        <taxon>Ascomycota</taxon>
        <taxon>Saccharomycotina</taxon>
        <taxon>Pichiomycetes</taxon>
        <taxon>Metschnikowiaceae</taxon>
        <taxon>Metschnikowia</taxon>
    </lineage>
</organism>
<feature type="transmembrane region" description="Helical" evidence="12">
    <location>
        <begin position="44"/>
        <end position="64"/>
    </location>
</feature>